<gene>
    <name evidence="3" type="ORF">FBUS_00713</name>
</gene>
<dbReference type="PANTHER" id="PTHR16275">
    <property type="entry name" value="COILED-COIL DOMAIN-CONTAINING PROTEIN 40"/>
    <property type="match status" value="1"/>
</dbReference>
<dbReference type="Proteomes" id="UP000728185">
    <property type="component" value="Unassembled WGS sequence"/>
</dbReference>
<dbReference type="PANTHER" id="PTHR16275:SF8">
    <property type="entry name" value="COILED-COIL DOMAIN-CONTAINING PROTEIN 40"/>
    <property type="match status" value="1"/>
</dbReference>
<dbReference type="AlphaFoldDB" id="A0A8E0RUT1"/>
<keyword evidence="4" id="KW-1185">Reference proteome</keyword>
<evidence type="ECO:0000256" key="1">
    <source>
        <dbReference type="SAM" id="Coils"/>
    </source>
</evidence>
<reference evidence="3" key="1">
    <citation type="submission" date="2019-05" db="EMBL/GenBank/DDBJ databases">
        <title>Annotation for the trematode Fasciolopsis buski.</title>
        <authorList>
            <person name="Choi Y.-J."/>
        </authorList>
    </citation>
    <scope>NUCLEOTIDE SEQUENCE</scope>
    <source>
        <strain evidence="3">HT</strain>
        <tissue evidence="3">Whole worm</tissue>
    </source>
</reference>
<dbReference type="SUPFAM" id="SSF90257">
    <property type="entry name" value="Myosin rod fragments"/>
    <property type="match status" value="1"/>
</dbReference>
<comment type="caution">
    <text evidence="3">The sequence shown here is derived from an EMBL/GenBank/DDBJ whole genome shotgun (WGS) entry which is preliminary data.</text>
</comment>
<proteinExistence type="predicted"/>
<evidence type="ECO:0000313" key="3">
    <source>
        <dbReference type="EMBL" id="KAA0191003.1"/>
    </source>
</evidence>
<organism evidence="3 4">
    <name type="scientific">Fasciolopsis buskii</name>
    <dbReference type="NCBI Taxonomy" id="27845"/>
    <lineage>
        <taxon>Eukaryota</taxon>
        <taxon>Metazoa</taxon>
        <taxon>Spiralia</taxon>
        <taxon>Lophotrochozoa</taxon>
        <taxon>Platyhelminthes</taxon>
        <taxon>Trematoda</taxon>
        <taxon>Digenea</taxon>
        <taxon>Plagiorchiida</taxon>
        <taxon>Echinostomata</taxon>
        <taxon>Echinostomatoidea</taxon>
        <taxon>Fasciolidae</taxon>
        <taxon>Fasciolopsis</taxon>
    </lineage>
</organism>
<dbReference type="GO" id="GO:0035082">
    <property type="term" value="P:axoneme assembly"/>
    <property type="evidence" value="ECO:0007669"/>
    <property type="project" value="InterPro"/>
</dbReference>
<dbReference type="InterPro" id="IPR037386">
    <property type="entry name" value="CCDC40"/>
</dbReference>
<evidence type="ECO:0000313" key="4">
    <source>
        <dbReference type="Proteomes" id="UP000728185"/>
    </source>
</evidence>
<evidence type="ECO:0000256" key="2">
    <source>
        <dbReference type="SAM" id="MobiDB-lite"/>
    </source>
</evidence>
<protein>
    <submittedName>
        <fullName evidence="3">Coiled-coil domain-containing protein 40</fullName>
    </submittedName>
</protein>
<feature type="coiled-coil region" evidence="1">
    <location>
        <begin position="197"/>
        <end position="266"/>
    </location>
</feature>
<keyword evidence="1" id="KW-0175">Coiled coil</keyword>
<dbReference type="EMBL" id="LUCM01006632">
    <property type="protein sequence ID" value="KAA0191003.1"/>
    <property type="molecule type" value="Genomic_DNA"/>
</dbReference>
<accession>A0A8E0RUT1</accession>
<feature type="region of interest" description="Disordered" evidence="2">
    <location>
        <begin position="1"/>
        <end position="42"/>
    </location>
</feature>
<sequence>MEVEDRAVELSSDFPETAPEALGGNNMSAQNREQSDETEEQNMSELVVLDPEHPLMKRFQVALRDMITKHIASAEVTMREKDEEIKREKTAHVELGCELYTCQQELARFQGQLEKKHANYNAVTEKVTQSQKDLKSLREHYTEALNRFSEETKRMHAMRDEVDALCLRLFYLNTAKDEIMSDIMVMKRASEKATIDLSKREDEKQQQDLLIDRLQNKIDQLKEDIALYEAQIVAQEAEMITSQSLLNEAEAQIVSINVDKKHLMSQWNISLQGLQRRTEAFNSLNKAYRQVTIQPPPRDPQNRPP</sequence>
<name>A0A8E0RUT1_9TREM</name>
<dbReference type="OrthoDB" id="188741at2759"/>
<dbReference type="GO" id="GO:0005737">
    <property type="term" value="C:cytoplasm"/>
    <property type="evidence" value="ECO:0007669"/>
    <property type="project" value="TreeGrafter"/>
</dbReference>